<dbReference type="PANTHER" id="PTHR21689">
    <property type="entry name" value="LIN-9"/>
    <property type="match status" value="1"/>
</dbReference>
<comment type="subcellular location">
    <subcellularLocation>
        <location evidence="1">Nucleus</location>
    </subcellularLocation>
</comment>
<accession>A0ABD1P5U1</accession>
<feature type="region of interest" description="Disordered" evidence="4">
    <location>
        <begin position="1"/>
        <end position="46"/>
    </location>
</feature>
<feature type="coiled-coil region" evidence="3">
    <location>
        <begin position="898"/>
        <end position="928"/>
    </location>
</feature>
<feature type="domain" description="DIRP" evidence="5">
    <location>
        <begin position="645"/>
        <end position="746"/>
    </location>
</feature>
<name>A0ABD1P5U1_9LAMI</name>
<evidence type="ECO:0000256" key="1">
    <source>
        <dbReference type="ARBA" id="ARBA00004123"/>
    </source>
</evidence>
<dbReference type="PANTHER" id="PTHR21689:SF2">
    <property type="entry name" value="PROTEIN LIN-9 HOMOLOG"/>
    <property type="match status" value="1"/>
</dbReference>
<dbReference type="Gene3D" id="1.20.58.1880">
    <property type="match status" value="1"/>
</dbReference>
<feature type="region of interest" description="Disordered" evidence="4">
    <location>
        <begin position="373"/>
        <end position="393"/>
    </location>
</feature>
<feature type="region of interest" description="Disordered" evidence="4">
    <location>
        <begin position="121"/>
        <end position="159"/>
    </location>
</feature>
<dbReference type="InterPro" id="IPR009057">
    <property type="entry name" value="Homeodomain-like_sf"/>
</dbReference>
<comment type="caution">
    <text evidence="6">The sequence shown here is derived from an EMBL/GenBank/DDBJ whole genome shotgun (WGS) entry which is preliminary data.</text>
</comment>
<feature type="region of interest" description="Disordered" evidence="4">
    <location>
        <begin position="580"/>
        <end position="618"/>
    </location>
</feature>
<feature type="region of interest" description="Disordered" evidence="4">
    <location>
        <begin position="485"/>
        <end position="560"/>
    </location>
</feature>
<keyword evidence="2" id="KW-0539">Nucleus</keyword>
<dbReference type="GO" id="GO:0005634">
    <property type="term" value="C:nucleus"/>
    <property type="evidence" value="ECO:0007669"/>
    <property type="project" value="UniProtKB-SubCell"/>
</dbReference>
<dbReference type="SMART" id="SM01135">
    <property type="entry name" value="DIRP"/>
    <property type="match status" value="1"/>
</dbReference>
<feature type="compositionally biased region" description="Basic and acidic residues" evidence="4">
    <location>
        <begin position="591"/>
        <end position="600"/>
    </location>
</feature>
<evidence type="ECO:0000259" key="5">
    <source>
        <dbReference type="SMART" id="SM01135"/>
    </source>
</evidence>
<evidence type="ECO:0000256" key="3">
    <source>
        <dbReference type="SAM" id="Coils"/>
    </source>
</evidence>
<feature type="compositionally biased region" description="Basic and acidic residues" evidence="4">
    <location>
        <begin position="503"/>
        <end position="513"/>
    </location>
</feature>
<gene>
    <name evidence="6" type="ORF">Fot_54934</name>
</gene>
<dbReference type="InterPro" id="IPR033471">
    <property type="entry name" value="DIRP"/>
</dbReference>
<protein>
    <submittedName>
        <fullName evidence="6">Protein ALWAYS EARLY 3</fullName>
    </submittedName>
</protein>
<dbReference type="SUPFAM" id="SSF46689">
    <property type="entry name" value="Homeodomain-like"/>
    <property type="match status" value="1"/>
</dbReference>
<reference evidence="7" key="1">
    <citation type="submission" date="2024-07" db="EMBL/GenBank/DDBJ databases">
        <title>Two chromosome-level genome assemblies of Korean endemic species Abeliophyllum distichum and Forsythia ovata (Oleaceae).</title>
        <authorList>
            <person name="Jang H."/>
        </authorList>
    </citation>
    <scope>NUCLEOTIDE SEQUENCE [LARGE SCALE GENOMIC DNA]</scope>
</reference>
<dbReference type="AlphaFoldDB" id="A0ABD1P5U1"/>
<organism evidence="6 7">
    <name type="scientific">Forsythia ovata</name>
    <dbReference type="NCBI Taxonomy" id="205694"/>
    <lineage>
        <taxon>Eukaryota</taxon>
        <taxon>Viridiplantae</taxon>
        <taxon>Streptophyta</taxon>
        <taxon>Embryophyta</taxon>
        <taxon>Tracheophyta</taxon>
        <taxon>Spermatophyta</taxon>
        <taxon>Magnoliopsida</taxon>
        <taxon>eudicotyledons</taxon>
        <taxon>Gunneridae</taxon>
        <taxon>Pentapetalae</taxon>
        <taxon>asterids</taxon>
        <taxon>lamiids</taxon>
        <taxon>Lamiales</taxon>
        <taxon>Oleaceae</taxon>
        <taxon>Forsythieae</taxon>
        <taxon>Forsythia</taxon>
    </lineage>
</organism>
<dbReference type="CDD" id="cd00167">
    <property type="entry name" value="SANT"/>
    <property type="match status" value="1"/>
</dbReference>
<dbReference type="Pfam" id="PF06584">
    <property type="entry name" value="DIRP"/>
    <property type="match status" value="1"/>
</dbReference>
<evidence type="ECO:0000256" key="4">
    <source>
        <dbReference type="SAM" id="MobiDB-lite"/>
    </source>
</evidence>
<evidence type="ECO:0000313" key="7">
    <source>
        <dbReference type="Proteomes" id="UP001604277"/>
    </source>
</evidence>
<dbReference type="Pfam" id="PF00249">
    <property type="entry name" value="Myb_DNA-binding"/>
    <property type="match status" value="1"/>
</dbReference>
<feature type="compositionally biased region" description="Polar residues" evidence="4">
    <location>
        <begin position="15"/>
        <end position="24"/>
    </location>
</feature>
<evidence type="ECO:0000256" key="2">
    <source>
        <dbReference type="ARBA" id="ARBA00023242"/>
    </source>
</evidence>
<dbReference type="Proteomes" id="UP001604277">
    <property type="component" value="Unassembled WGS sequence"/>
</dbReference>
<keyword evidence="7" id="KW-1185">Reference proteome</keyword>
<dbReference type="InterPro" id="IPR001005">
    <property type="entry name" value="SANT/Myb"/>
</dbReference>
<evidence type="ECO:0000313" key="6">
    <source>
        <dbReference type="EMBL" id="KAL2459245.1"/>
    </source>
</evidence>
<feature type="compositionally biased region" description="Polar residues" evidence="4">
    <location>
        <begin position="603"/>
        <end position="613"/>
    </location>
</feature>
<keyword evidence="3" id="KW-0175">Coiled coil</keyword>
<feature type="compositionally biased region" description="Polar residues" evidence="4">
    <location>
        <begin position="537"/>
        <end position="560"/>
    </location>
</feature>
<proteinExistence type="predicted"/>
<dbReference type="InterPro" id="IPR010561">
    <property type="entry name" value="LIN-9/ALY1"/>
</dbReference>
<dbReference type="EMBL" id="JBFOLJ010000023">
    <property type="protein sequence ID" value="KAL2459245.1"/>
    <property type="molecule type" value="Genomic_DNA"/>
</dbReference>
<sequence>MKKLIMGPTRKYRSVNKQYNNEPSPSKDGDSAKRSNSRKRKLSDALGPQWGKEDLSCFYEAYRKYGKDWEKVAGAVRNRSVKMVEALYTMNRAYLSLPEGTASVIGLIAMMTDHYISLAGSDSEQESDDGAESSRKPQKRARGKDQPTNSKTSDRQLIPHSQIVASDSGCLLLLKKKCSGGSRSRPVGKRTPRFPVSYSYENMNRENYFSPPSQGLKIEANANDADIAHEIAIALAEASQKRGSPQVSGTPCRRAEIFMPSPVRHAQIKSVAEMVNVKLLATDTDGEDSKGSMEADAGELCGKLDMMESVSGVTARGKGRKLEGKKFEVDKNSENHLVDIKQECNGMDEGQRLGAMRANVDVEIRDAKISRSCLPSQRKKSKKVPSRRDEGPAFDALQTLADMSLMMPTENEDESKVQSKYKDGDHVDKSGTLEALPANQQKIKRRPMGFRVKGYQPISSSEVASSKTSKPGKVSLFDVSIAREESEDPHLSVLETRKKQKIRKTEACPEIHLSESPGIEAGDAGKKLMSKNKKASRSGSQKLMKSSNNPSSADLQRVGSDSAQSAIEVPVVYHVDLPTEVGSTQKMGTRKPQDQKDSISPDKVSNNQTNKPSASFEDQGFNVKNKISSCLSNHRLRRWCKYEWFYSAIDYPWYAKREFVEYLYHVGLGHVPRLTLVEWGVIRSSLGKPRRFSEQFLKEEKEKLNQYRDSVRRHYTELREGIRGGIPTDLVMPLSVGQHIIAIHPKTREIHDGCVLTVEHSRCRVQFDRHELGVEFVRDVDCMPLTLFKNMHAWLGRQTDSVDMFFGSSNELKMNGRAKEFMKISLGDNLDNIDSLSHLSPSAHPASSLLKQTKVASADANLQTRIWPAETATYQQTVYSLPSSLAQIQSKEADVQALAELTHALDKKEAVVLELRRMNNEVLETQKNGDSSLKESKPFKRQYAAVCTELNGANDQVSSALYCLRQRNTYQVNSSLTLPRLFTNFGDPGDVLSCFDTSACQPDESGSHMNEIINSSRTKALTMVDAALQVMPSFKGGENIKKIEEAIDYVNSRISLDGSCMSVAPDPKLTDASDKNEAQIPSELITKCVATLLMIQKCTERRFPPDNVAQILDFAVKSLQPSCLENLPVYAEIQKCMGIIRSQILALIPT</sequence>